<dbReference type="Proteomes" id="UP000663419">
    <property type="component" value="Chromosome 3"/>
</dbReference>
<sequence>MEPFARLDRVYWTFIAEAIRTSTLVCRASLQRLSFFVLFSDQITKKCSRHALWIAPSINPVGASDS</sequence>
<name>A0A8A1LMF4_AJEC8</name>
<evidence type="ECO:0000313" key="1">
    <source>
        <dbReference type="EMBL" id="QSS53624.1"/>
    </source>
</evidence>
<accession>A0A8A1LMF4</accession>
<dbReference type="AlphaFoldDB" id="A0A8A1LMF4"/>
<organism evidence="1 2">
    <name type="scientific">Ajellomyces capsulatus (strain H88)</name>
    <name type="common">Darling's disease fungus</name>
    <name type="synonym">Histoplasma capsulatum</name>
    <dbReference type="NCBI Taxonomy" id="544711"/>
    <lineage>
        <taxon>Eukaryota</taxon>
        <taxon>Fungi</taxon>
        <taxon>Dikarya</taxon>
        <taxon>Ascomycota</taxon>
        <taxon>Pezizomycotina</taxon>
        <taxon>Eurotiomycetes</taxon>
        <taxon>Eurotiomycetidae</taxon>
        <taxon>Onygenales</taxon>
        <taxon>Ajellomycetaceae</taxon>
        <taxon>Histoplasma</taxon>
    </lineage>
</organism>
<dbReference type="EMBL" id="CP069104">
    <property type="protein sequence ID" value="QSS53624.1"/>
    <property type="molecule type" value="Genomic_DNA"/>
</dbReference>
<proteinExistence type="predicted"/>
<protein>
    <submittedName>
        <fullName evidence="1">Uncharacterized protein</fullName>
    </submittedName>
</protein>
<reference evidence="1" key="1">
    <citation type="submission" date="2021-01" db="EMBL/GenBank/DDBJ databases">
        <title>Chromosome-level genome assembly of a human fungal pathogen reveals clustering of transcriptionally co-regulated genes.</title>
        <authorList>
            <person name="Voorhies M."/>
            <person name="Cohen S."/>
            <person name="Shea T.P."/>
            <person name="Petrus S."/>
            <person name="Munoz J.F."/>
            <person name="Poplawski S."/>
            <person name="Goldman W.E."/>
            <person name="Michael T."/>
            <person name="Cuomo C.A."/>
            <person name="Sil A."/>
            <person name="Beyhan S."/>
        </authorList>
    </citation>
    <scope>NUCLEOTIDE SEQUENCE</scope>
    <source>
        <strain evidence="1">H88</strain>
    </source>
</reference>
<dbReference type="VEuPathDB" id="FungiDB:I7I53_00934"/>
<evidence type="ECO:0000313" key="2">
    <source>
        <dbReference type="Proteomes" id="UP000663419"/>
    </source>
</evidence>
<gene>
    <name evidence="1" type="ORF">I7I53_00934</name>
</gene>